<keyword evidence="1" id="KW-0479">Metal-binding</keyword>
<name>A0A1A9KGY3_9PSED</name>
<dbReference type="RefSeq" id="WP_064584038.1">
    <property type="nucleotide sequence ID" value="NZ_CP015878.1"/>
</dbReference>
<proteinExistence type="predicted"/>
<dbReference type="GO" id="GO:1900378">
    <property type="term" value="P:positive regulation of secondary metabolite biosynthetic process"/>
    <property type="evidence" value="ECO:0007669"/>
    <property type="project" value="TreeGrafter"/>
</dbReference>
<dbReference type="Pfam" id="PF01258">
    <property type="entry name" value="zf-dskA_traR"/>
    <property type="match status" value="1"/>
</dbReference>
<feature type="domain" description="Zinc finger DksA/TraR C4-type" evidence="5">
    <location>
        <begin position="35"/>
        <end position="64"/>
    </location>
</feature>
<keyword evidence="2" id="KW-0863">Zinc-finger</keyword>
<dbReference type="NCBIfam" id="TIGR02419">
    <property type="entry name" value="C4_traR_proteo"/>
    <property type="match status" value="1"/>
</dbReference>
<accession>A0A1A9KGY3</accession>
<evidence type="ECO:0000313" key="6">
    <source>
        <dbReference type="EMBL" id="ANI16785.1"/>
    </source>
</evidence>
<evidence type="ECO:0000256" key="2">
    <source>
        <dbReference type="ARBA" id="ARBA00022771"/>
    </source>
</evidence>
<organism evidence="6 7">
    <name type="scientific">Pseudomonas citronellolis</name>
    <dbReference type="NCBI Taxonomy" id="53408"/>
    <lineage>
        <taxon>Bacteria</taxon>
        <taxon>Pseudomonadati</taxon>
        <taxon>Pseudomonadota</taxon>
        <taxon>Gammaproteobacteria</taxon>
        <taxon>Pseudomonadales</taxon>
        <taxon>Pseudomonadaceae</taxon>
        <taxon>Pseudomonas</taxon>
    </lineage>
</organism>
<dbReference type="PANTHER" id="PTHR38777:SF1">
    <property type="entry name" value="DNAK SUPPRESSOR PROTEIN"/>
    <property type="match status" value="1"/>
</dbReference>
<feature type="zinc finger region" description="dksA C4-type" evidence="4">
    <location>
        <begin position="37"/>
        <end position="61"/>
    </location>
</feature>
<dbReference type="InterPro" id="IPR000962">
    <property type="entry name" value="Znf_DskA_TraR"/>
</dbReference>
<evidence type="ECO:0000313" key="7">
    <source>
        <dbReference type="Proteomes" id="UP000077748"/>
    </source>
</evidence>
<evidence type="ECO:0000256" key="3">
    <source>
        <dbReference type="ARBA" id="ARBA00022833"/>
    </source>
</evidence>
<dbReference type="InterPro" id="IPR012783">
    <property type="entry name" value="Znf_C4_TraR"/>
</dbReference>
<keyword evidence="3" id="KW-0862">Zinc</keyword>
<reference evidence="6 7" key="1">
    <citation type="submission" date="2016-05" db="EMBL/GenBank/DDBJ databases">
        <title>Genome Sequence of Pseudomonas citronellolis Strain SJTE-3, an Estrogens and Persistent Organic Pollutants degradation strain.</title>
        <authorList>
            <person name="Liang R."/>
        </authorList>
    </citation>
    <scope>NUCLEOTIDE SEQUENCE [LARGE SCALE GENOMIC DNA]</scope>
    <source>
        <strain evidence="6 7">SJTE-3</strain>
    </source>
</reference>
<dbReference type="GO" id="GO:0008270">
    <property type="term" value="F:zinc ion binding"/>
    <property type="evidence" value="ECO:0007669"/>
    <property type="project" value="UniProtKB-KW"/>
</dbReference>
<evidence type="ECO:0000256" key="4">
    <source>
        <dbReference type="PROSITE-ProRule" id="PRU00510"/>
    </source>
</evidence>
<dbReference type="SUPFAM" id="SSF57716">
    <property type="entry name" value="Glucocorticoid receptor-like (DNA-binding domain)"/>
    <property type="match status" value="1"/>
</dbReference>
<evidence type="ECO:0000259" key="5">
    <source>
        <dbReference type="Pfam" id="PF01258"/>
    </source>
</evidence>
<sequence length="69" mass="7708">MADLLDRAAEQEENRLQGLLATRQRPAPDYTISETHCVECGTEIPAARRIAVPGCECCVFCQGMREARR</sequence>
<dbReference type="Proteomes" id="UP000077748">
    <property type="component" value="Chromosome"/>
</dbReference>
<dbReference type="AlphaFoldDB" id="A0A1A9KGY3"/>
<evidence type="ECO:0000256" key="1">
    <source>
        <dbReference type="ARBA" id="ARBA00022723"/>
    </source>
</evidence>
<dbReference type="PANTHER" id="PTHR38777">
    <property type="entry name" value="FELS-2 PROPHAGE PROTEIN"/>
    <property type="match status" value="1"/>
</dbReference>
<gene>
    <name evidence="6" type="ORF">A9C11_23680</name>
</gene>
<dbReference type="EMBL" id="CP015878">
    <property type="protein sequence ID" value="ANI16785.1"/>
    <property type="molecule type" value="Genomic_DNA"/>
</dbReference>
<dbReference type="PROSITE" id="PS51128">
    <property type="entry name" value="ZF_DKSA_2"/>
    <property type="match status" value="1"/>
</dbReference>
<protein>
    <submittedName>
        <fullName evidence="6">Conjugal transfer protein TraR</fullName>
    </submittedName>
</protein>